<accession>A0A3P3XF17</accession>
<evidence type="ECO:0000259" key="7">
    <source>
        <dbReference type="Pfam" id="PF01029"/>
    </source>
</evidence>
<evidence type="ECO:0000256" key="3">
    <source>
        <dbReference type="ARBA" id="ARBA00022884"/>
    </source>
</evidence>
<proteinExistence type="inferred from homology"/>
<evidence type="ECO:0000256" key="5">
    <source>
        <dbReference type="ARBA" id="ARBA00023163"/>
    </source>
</evidence>
<dbReference type="InterPro" id="IPR035926">
    <property type="entry name" value="NusB-like_sf"/>
</dbReference>
<evidence type="ECO:0000256" key="1">
    <source>
        <dbReference type="ARBA" id="ARBA00005952"/>
    </source>
</evidence>
<keyword evidence="5 6" id="KW-0804">Transcription</keyword>
<keyword evidence="3 6" id="KW-0694">RNA-binding</keyword>
<comment type="similarity">
    <text evidence="1 6">Belongs to the NusB family.</text>
</comment>
<dbReference type="PANTHER" id="PTHR11078">
    <property type="entry name" value="N UTILIZATION SUBSTANCE PROTEIN B-RELATED"/>
    <property type="match status" value="1"/>
</dbReference>
<evidence type="ECO:0000256" key="2">
    <source>
        <dbReference type="ARBA" id="ARBA00022814"/>
    </source>
</evidence>
<dbReference type="GO" id="GO:0031564">
    <property type="term" value="P:transcription antitermination"/>
    <property type="evidence" value="ECO:0007669"/>
    <property type="project" value="UniProtKB-KW"/>
</dbReference>
<dbReference type="GO" id="GO:0005829">
    <property type="term" value="C:cytosol"/>
    <property type="evidence" value="ECO:0007669"/>
    <property type="project" value="TreeGrafter"/>
</dbReference>
<dbReference type="InterPro" id="IPR006027">
    <property type="entry name" value="NusB_RsmB_TIM44"/>
</dbReference>
<evidence type="ECO:0000256" key="4">
    <source>
        <dbReference type="ARBA" id="ARBA00023015"/>
    </source>
</evidence>
<evidence type="ECO:0000313" key="8">
    <source>
        <dbReference type="EMBL" id="SLM09814.1"/>
    </source>
</evidence>
<keyword evidence="4 6" id="KW-0805">Transcription regulation</keyword>
<name>A0A3P3XF17_9SPIR</name>
<dbReference type="Pfam" id="PF01029">
    <property type="entry name" value="NusB"/>
    <property type="match status" value="1"/>
</dbReference>
<feature type="domain" description="NusB/RsmB/TIM44" evidence="7">
    <location>
        <begin position="5"/>
        <end position="135"/>
    </location>
</feature>
<gene>
    <name evidence="6 8" type="primary">nusB</name>
    <name evidence="8" type="ORF">SPIROBIBN47_100044</name>
</gene>
<sequence length="147" mass="16815">MASRRKARILAVQALYAWDLAGHSLPELLSFAWLDEEKKLHYDAEILDFSRLMITGTIEEIDRIDAIIKKHLEHWAFERLRKVDLAILRVGCYSLLYQKDIPAGISIDEAIEIAKEYGSDDSYRFINGVLDGIQKEIVGGLHDSNKE</sequence>
<dbReference type="HAMAP" id="MF_00073">
    <property type="entry name" value="NusB"/>
    <property type="match status" value="1"/>
</dbReference>
<dbReference type="InterPro" id="IPR011605">
    <property type="entry name" value="NusB_fam"/>
</dbReference>
<dbReference type="SUPFAM" id="SSF48013">
    <property type="entry name" value="NusB-like"/>
    <property type="match status" value="1"/>
</dbReference>
<dbReference type="PANTHER" id="PTHR11078:SF3">
    <property type="entry name" value="ANTITERMINATION NUSB DOMAIN-CONTAINING PROTEIN"/>
    <property type="match status" value="1"/>
</dbReference>
<evidence type="ECO:0000256" key="6">
    <source>
        <dbReference type="HAMAP-Rule" id="MF_00073"/>
    </source>
</evidence>
<dbReference type="Gene3D" id="1.10.940.10">
    <property type="entry name" value="NusB-like"/>
    <property type="match status" value="1"/>
</dbReference>
<protein>
    <recommendedName>
        <fullName evidence="6">Transcription antitermination protein NusB</fullName>
    </recommendedName>
    <alternativeName>
        <fullName evidence="6">Antitermination factor NusB</fullName>
    </alternativeName>
</protein>
<dbReference type="EMBL" id="FWDM01000002">
    <property type="protein sequence ID" value="SLM09814.1"/>
    <property type="molecule type" value="Genomic_DNA"/>
</dbReference>
<reference evidence="8" key="1">
    <citation type="submission" date="2017-02" db="EMBL/GenBank/DDBJ databases">
        <authorList>
            <person name="Regsiter A."/>
            <person name="William W."/>
        </authorList>
    </citation>
    <scope>NUCLEOTIDE SEQUENCE</scope>
    <source>
        <strain evidence="8">Bib</strain>
    </source>
</reference>
<dbReference type="GO" id="GO:0006353">
    <property type="term" value="P:DNA-templated transcription termination"/>
    <property type="evidence" value="ECO:0007669"/>
    <property type="project" value="UniProtKB-UniRule"/>
</dbReference>
<keyword evidence="2 6" id="KW-0889">Transcription antitermination</keyword>
<dbReference type="AlphaFoldDB" id="A0A3P3XF17"/>
<comment type="function">
    <text evidence="6">Involved in transcription antitermination. Required for transcription of ribosomal RNA (rRNA) genes. Binds specifically to the boxA antiterminator sequence of the ribosomal RNA (rrn) operons.</text>
</comment>
<dbReference type="GO" id="GO:0003723">
    <property type="term" value="F:RNA binding"/>
    <property type="evidence" value="ECO:0007669"/>
    <property type="project" value="UniProtKB-UniRule"/>
</dbReference>
<dbReference type="NCBIfam" id="TIGR01951">
    <property type="entry name" value="nusB"/>
    <property type="match status" value="1"/>
</dbReference>
<dbReference type="CDD" id="cd00619">
    <property type="entry name" value="Terminator_NusB"/>
    <property type="match status" value="1"/>
</dbReference>
<organism evidence="8">
    <name type="scientific">uncultured spirochete</name>
    <dbReference type="NCBI Taxonomy" id="156406"/>
    <lineage>
        <taxon>Bacteria</taxon>
        <taxon>Pseudomonadati</taxon>
        <taxon>Spirochaetota</taxon>
        <taxon>Spirochaetia</taxon>
        <taxon>Spirochaetales</taxon>
        <taxon>environmental samples</taxon>
    </lineage>
</organism>